<proteinExistence type="predicted"/>
<organism evidence="1 2">
    <name type="scientific">Diphasiastrum complanatum</name>
    <name type="common">Issler's clubmoss</name>
    <name type="synonym">Lycopodium complanatum</name>
    <dbReference type="NCBI Taxonomy" id="34168"/>
    <lineage>
        <taxon>Eukaryota</taxon>
        <taxon>Viridiplantae</taxon>
        <taxon>Streptophyta</taxon>
        <taxon>Embryophyta</taxon>
        <taxon>Tracheophyta</taxon>
        <taxon>Lycopodiopsida</taxon>
        <taxon>Lycopodiales</taxon>
        <taxon>Lycopodiaceae</taxon>
        <taxon>Lycopodioideae</taxon>
        <taxon>Diphasiastrum</taxon>
    </lineage>
</organism>
<protein>
    <submittedName>
        <fullName evidence="1">Uncharacterized protein</fullName>
    </submittedName>
</protein>
<comment type="caution">
    <text evidence="1">The sequence shown here is derived from an EMBL/GenBank/DDBJ whole genome shotgun (WGS) entry which is preliminary data.</text>
</comment>
<sequence>MENRSFDHIRGWLKRLNQEIDGLTGKESNPFLTDDPSSPGVLISDDSEFVDADPGHSFQAIREQIFGSNDTMNGFAQ</sequence>
<dbReference type="Proteomes" id="UP001162992">
    <property type="component" value="Chromosome 1"/>
</dbReference>
<evidence type="ECO:0000313" key="2">
    <source>
        <dbReference type="Proteomes" id="UP001162992"/>
    </source>
</evidence>
<accession>A0ACC2EXD6</accession>
<dbReference type="EMBL" id="CM055092">
    <property type="protein sequence ID" value="KAJ7571183.1"/>
    <property type="molecule type" value="Genomic_DNA"/>
</dbReference>
<gene>
    <name evidence="1" type="ORF">O6H91_01G153600</name>
</gene>
<reference evidence="2" key="1">
    <citation type="journal article" date="2024" name="Proc. Natl. Acad. Sci. U.S.A.">
        <title>Extraordinary preservation of gene collinearity over three hundred million years revealed in homosporous lycophytes.</title>
        <authorList>
            <person name="Li C."/>
            <person name="Wickell D."/>
            <person name="Kuo L.Y."/>
            <person name="Chen X."/>
            <person name="Nie B."/>
            <person name="Liao X."/>
            <person name="Peng D."/>
            <person name="Ji J."/>
            <person name="Jenkins J."/>
            <person name="Williams M."/>
            <person name="Shu S."/>
            <person name="Plott C."/>
            <person name="Barry K."/>
            <person name="Rajasekar S."/>
            <person name="Grimwood J."/>
            <person name="Han X."/>
            <person name="Sun S."/>
            <person name="Hou Z."/>
            <person name="He W."/>
            <person name="Dai G."/>
            <person name="Sun C."/>
            <person name="Schmutz J."/>
            <person name="Leebens-Mack J.H."/>
            <person name="Li F.W."/>
            <person name="Wang L."/>
        </authorList>
    </citation>
    <scope>NUCLEOTIDE SEQUENCE [LARGE SCALE GENOMIC DNA]</scope>
    <source>
        <strain evidence="2">cv. PW_Plant_1</strain>
    </source>
</reference>
<keyword evidence="2" id="KW-1185">Reference proteome</keyword>
<name>A0ACC2EXD6_DIPCM</name>
<evidence type="ECO:0000313" key="1">
    <source>
        <dbReference type="EMBL" id="KAJ7571183.1"/>
    </source>
</evidence>